<accession>A0A4Q1D0N1</accession>
<comment type="caution">
    <text evidence="2">The sequence shown here is derived from an EMBL/GenBank/DDBJ whole genome shotgun (WGS) entry which is preliminary data.</text>
</comment>
<keyword evidence="1" id="KW-0732">Signal</keyword>
<evidence type="ECO:0000256" key="1">
    <source>
        <dbReference type="SAM" id="SignalP"/>
    </source>
</evidence>
<sequence length="163" mass="17392">MVRPVLLLFAIILAGCSSSNIAVQDTPIPRGKTIGLGYFNMQLEKKKKHNTDTVCYCIGKTIQTALIPYLQKAHFKVIDLPIPEKATDFQAAMIADSMHVDYLLTATGLVDLVGKSSFVDALSLKAVDLKSGEVAFSGAFSGVAIRPVKAAGKIGQAIVAKIQ</sequence>
<keyword evidence="3" id="KW-1185">Reference proteome</keyword>
<protein>
    <submittedName>
        <fullName evidence="2">Uncharacterized protein</fullName>
    </submittedName>
</protein>
<dbReference type="EMBL" id="SDHZ01000004">
    <property type="protein sequence ID" value="RXK81304.1"/>
    <property type="molecule type" value="Genomic_DNA"/>
</dbReference>
<dbReference type="PROSITE" id="PS51257">
    <property type="entry name" value="PROKAR_LIPOPROTEIN"/>
    <property type="match status" value="1"/>
</dbReference>
<dbReference type="Proteomes" id="UP000290545">
    <property type="component" value="Unassembled WGS sequence"/>
</dbReference>
<proteinExistence type="predicted"/>
<feature type="signal peptide" evidence="1">
    <location>
        <begin position="1"/>
        <end position="22"/>
    </location>
</feature>
<organism evidence="2 3">
    <name type="scientific">Filimonas effusa</name>
    <dbReference type="NCBI Taxonomy" id="2508721"/>
    <lineage>
        <taxon>Bacteria</taxon>
        <taxon>Pseudomonadati</taxon>
        <taxon>Bacteroidota</taxon>
        <taxon>Chitinophagia</taxon>
        <taxon>Chitinophagales</taxon>
        <taxon>Chitinophagaceae</taxon>
        <taxon>Filimonas</taxon>
    </lineage>
</organism>
<feature type="chain" id="PRO_5020549643" evidence="1">
    <location>
        <begin position="23"/>
        <end position="163"/>
    </location>
</feature>
<gene>
    <name evidence="2" type="ORF">ESB13_20420</name>
</gene>
<evidence type="ECO:0000313" key="3">
    <source>
        <dbReference type="Proteomes" id="UP000290545"/>
    </source>
</evidence>
<dbReference type="OrthoDB" id="9854334at2"/>
<name>A0A4Q1D0N1_9BACT</name>
<reference evidence="2 3" key="1">
    <citation type="submission" date="2019-01" db="EMBL/GenBank/DDBJ databases">
        <title>Filimonas sp. strain TTM-71.</title>
        <authorList>
            <person name="Chen W.-M."/>
        </authorList>
    </citation>
    <scope>NUCLEOTIDE SEQUENCE [LARGE SCALE GENOMIC DNA]</scope>
    <source>
        <strain evidence="2 3">TTM-71</strain>
    </source>
</reference>
<dbReference type="AlphaFoldDB" id="A0A4Q1D0N1"/>
<evidence type="ECO:0000313" key="2">
    <source>
        <dbReference type="EMBL" id="RXK81304.1"/>
    </source>
</evidence>
<dbReference type="RefSeq" id="WP_129005558.1">
    <property type="nucleotide sequence ID" value="NZ_SDHZ01000004.1"/>
</dbReference>